<dbReference type="PROSITE" id="PS51729">
    <property type="entry name" value="GNAT_YJDJ"/>
    <property type="match status" value="1"/>
</dbReference>
<evidence type="ECO:0000313" key="2">
    <source>
        <dbReference type="EMBL" id="THV17657.1"/>
    </source>
</evidence>
<sequence>MSDETSTESITYVHAPDLNRYEVRDRDKDDAVIGFTQYRLPDDVHVDFVHTEVDESYGGRGIAGELVAFALADVRAEGKRIIPHCPYVAKWIAKHPEYADITDVPA</sequence>
<dbReference type="InterPro" id="IPR045057">
    <property type="entry name" value="Gcn5-rel_NAT"/>
</dbReference>
<protein>
    <submittedName>
        <fullName evidence="2">N-acetyltransferase</fullName>
    </submittedName>
</protein>
<dbReference type="SUPFAM" id="SSF55729">
    <property type="entry name" value="Acyl-CoA N-acyltransferases (Nat)"/>
    <property type="match status" value="1"/>
</dbReference>
<dbReference type="InterPro" id="IPR031165">
    <property type="entry name" value="GNAT_YJDJ"/>
</dbReference>
<accession>A0A4S8NKT6</accession>
<reference evidence="2 3" key="1">
    <citation type="journal article" date="2009" name="Int. J. Syst. Evol. Microbiol.">
        <title>Nocardioides caeni sp. nov., isolated from wastewater.</title>
        <authorList>
            <person name="Yoon J.H."/>
            <person name="Kang S.J."/>
            <person name="Park S."/>
            <person name="Kim W."/>
            <person name="Oh T.K."/>
        </authorList>
    </citation>
    <scope>NUCLEOTIDE SEQUENCE [LARGE SCALE GENOMIC DNA]</scope>
    <source>
        <strain evidence="2 3">DSM 23134</strain>
    </source>
</reference>
<gene>
    <name evidence="2" type="ORF">E9934_04025</name>
</gene>
<comment type="caution">
    <text evidence="2">The sequence shown here is derived from an EMBL/GenBank/DDBJ whole genome shotgun (WGS) entry which is preliminary data.</text>
</comment>
<organism evidence="2 3">
    <name type="scientific">Nocardioides caeni</name>
    <dbReference type="NCBI Taxonomy" id="574700"/>
    <lineage>
        <taxon>Bacteria</taxon>
        <taxon>Bacillati</taxon>
        <taxon>Actinomycetota</taxon>
        <taxon>Actinomycetes</taxon>
        <taxon>Propionibacteriales</taxon>
        <taxon>Nocardioidaceae</taxon>
        <taxon>Nocardioides</taxon>
    </lineage>
</organism>
<feature type="domain" description="N-acetyltransferase" evidence="1">
    <location>
        <begin position="13"/>
        <end position="103"/>
    </location>
</feature>
<dbReference type="CDD" id="cd04301">
    <property type="entry name" value="NAT_SF"/>
    <property type="match status" value="1"/>
</dbReference>
<dbReference type="AlphaFoldDB" id="A0A4S8NKT6"/>
<keyword evidence="3" id="KW-1185">Reference proteome</keyword>
<dbReference type="Gene3D" id="3.40.630.30">
    <property type="match status" value="1"/>
</dbReference>
<dbReference type="GO" id="GO:0016740">
    <property type="term" value="F:transferase activity"/>
    <property type="evidence" value="ECO:0007669"/>
    <property type="project" value="UniProtKB-KW"/>
</dbReference>
<evidence type="ECO:0000259" key="1">
    <source>
        <dbReference type="PROSITE" id="PS51729"/>
    </source>
</evidence>
<keyword evidence="2" id="KW-0808">Transferase</keyword>
<name>A0A4S8NKT6_9ACTN</name>
<dbReference type="PANTHER" id="PTHR31435:SF10">
    <property type="entry name" value="BSR4717 PROTEIN"/>
    <property type="match status" value="1"/>
</dbReference>
<dbReference type="Proteomes" id="UP000307087">
    <property type="component" value="Unassembled WGS sequence"/>
</dbReference>
<dbReference type="RefSeq" id="WP_136561593.1">
    <property type="nucleotide sequence ID" value="NZ_BAABLS010000001.1"/>
</dbReference>
<dbReference type="OrthoDB" id="5405911at2"/>
<dbReference type="InterPro" id="IPR016181">
    <property type="entry name" value="Acyl_CoA_acyltransferase"/>
</dbReference>
<dbReference type="Pfam" id="PF14542">
    <property type="entry name" value="Acetyltransf_CG"/>
    <property type="match status" value="1"/>
</dbReference>
<evidence type="ECO:0000313" key="3">
    <source>
        <dbReference type="Proteomes" id="UP000307087"/>
    </source>
</evidence>
<dbReference type="EMBL" id="STGW01000002">
    <property type="protein sequence ID" value="THV17657.1"/>
    <property type="molecule type" value="Genomic_DNA"/>
</dbReference>
<proteinExistence type="predicted"/>
<dbReference type="PANTHER" id="PTHR31435">
    <property type="entry name" value="PROTEIN NATD1"/>
    <property type="match status" value="1"/>
</dbReference>